<organism evidence="2 3">
    <name type="scientific">Lentzea jiangxiensis</name>
    <dbReference type="NCBI Taxonomy" id="641025"/>
    <lineage>
        <taxon>Bacteria</taxon>
        <taxon>Bacillati</taxon>
        <taxon>Actinomycetota</taxon>
        <taxon>Actinomycetes</taxon>
        <taxon>Pseudonocardiales</taxon>
        <taxon>Pseudonocardiaceae</taxon>
        <taxon>Lentzea</taxon>
    </lineage>
</organism>
<proteinExistence type="predicted"/>
<feature type="region of interest" description="Disordered" evidence="1">
    <location>
        <begin position="83"/>
        <end position="105"/>
    </location>
</feature>
<sequence length="105" mass="12033">MAKIDGVVLVVDRARGSQPYAVTVDLPRVYRQISATEMEGLPHWEQRLVFDLLEHGELQRSSQVMSLRCGEYTRKVVRIEAPRRTDVQVKPGTQTHVKGSQKYVR</sequence>
<evidence type="ECO:0000313" key="2">
    <source>
        <dbReference type="EMBL" id="SDN70174.1"/>
    </source>
</evidence>
<reference evidence="3" key="1">
    <citation type="submission" date="2016-10" db="EMBL/GenBank/DDBJ databases">
        <authorList>
            <person name="Varghese N."/>
            <person name="Submissions S."/>
        </authorList>
    </citation>
    <scope>NUCLEOTIDE SEQUENCE [LARGE SCALE GENOMIC DNA]</scope>
    <source>
        <strain evidence="3">CGMCC 4.6609</strain>
    </source>
</reference>
<name>A0A1H0DJ70_9PSEU</name>
<dbReference type="AlphaFoldDB" id="A0A1H0DJ70"/>
<evidence type="ECO:0000256" key="1">
    <source>
        <dbReference type="SAM" id="MobiDB-lite"/>
    </source>
</evidence>
<dbReference type="RefSeq" id="WP_143022465.1">
    <property type="nucleotide sequence ID" value="NZ_FNIX01000001.1"/>
</dbReference>
<gene>
    <name evidence="2" type="ORF">SAMN05421507_1015</name>
</gene>
<accession>A0A1H0DJ70</accession>
<dbReference type="EMBL" id="FNIX01000001">
    <property type="protein sequence ID" value="SDN70174.1"/>
    <property type="molecule type" value="Genomic_DNA"/>
</dbReference>
<dbReference type="Proteomes" id="UP000199691">
    <property type="component" value="Unassembled WGS sequence"/>
</dbReference>
<keyword evidence="3" id="KW-1185">Reference proteome</keyword>
<evidence type="ECO:0000313" key="3">
    <source>
        <dbReference type="Proteomes" id="UP000199691"/>
    </source>
</evidence>
<protein>
    <submittedName>
        <fullName evidence="2">Uncharacterized protein</fullName>
    </submittedName>
</protein>